<proteinExistence type="predicted"/>
<evidence type="ECO:0000313" key="2">
    <source>
        <dbReference type="EMBL" id="MFC2969468.1"/>
    </source>
</evidence>
<dbReference type="RefSeq" id="WP_377834177.1">
    <property type="nucleotide sequence ID" value="NZ_JBHRSK010000013.1"/>
</dbReference>
<feature type="region of interest" description="Disordered" evidence="1">
    <location>
        <begin position="58"/>
        <end position="85"/>
    </location>
</feature>
<evidence type="ECO:0000256" key="1">
    <source>
        <dbReference type="SAM" id="MobiDB-lite"/>
    </source>
</evidence>
<reference evidence="3" key="1">
    <citation type="journal article" date="2019" name="Int. J. Syst. Evol. Microbiol.">
        <title>The Global Catalogue of Microorganisms (GCM) 10K type strain sequencing project: providing services to taxonomists for standard genome sequencing and annotation.</title>
        <authorList>
            <consortium name="The Broad Institute Genomics Platform"/>
            <consortium name="The Broad Institute Genome Sequencing Center for Infectious Disease"/>
            <person name="Wu L."/>
            <person name="Ma J."/>
        </authorList>
    </citation>
    <scope>NUCLEOTIDE SEQUENCE [LARGE SCALE GENOMIC DNA]</scope>
    <source>
        <strain evidence="3">KCTC 62192</strain>
    </source>
</reference>
<protein>
    <submittedName>
        <fullName evidence="2">Uncharacterized protein</fullName>
    </submittedName>
</protein>
<dbReference type="EMBL" id="JBHRSK010000013">
    <property type="protein sequence ID" value="MFC2969468.1"/>
    <property type="molecule type" value="Genomic_DNA"/>
</dbReference>
<gene>
    <name evidence="2" type="ORF">ACFOES_15310</name>
</gene>
<comment type="caution">
    <text evidence="2">The sequence shown here is derived from an EMBL/GenBank/DDBJ whole genome shotgun (WGS) entry which is preliminary data.</text>
</comment>
<evidence type="ECO:0000313" key="3">
    <source>
        <dbReference type="Proteomes" id="UP001595443"/>
    </source>
</evidence>
<keyword evidence="3" id="KW-1185">Reference proteome</keyword>
<sequence length="85" mass="9987">MLEKIASFLIDSPHLNRWRNFFVRRAPGYHFAMWPAVLTETEFVEVARRCDAAIRAAETPAEARARKQRERLHARADETERRHGV</sequence>
<organism evidence="2 3">
    <name type="scientific">Acidimangrovimonas pyrenivorans</name>
    <dbReference type="NCBI Taxonomy" id="2030798"/>
    <lineage>
        <taxon>Bacteria</taxon>
        <taxon>Pseudomonadati</taxon>
        <taxon>Pseudomonadota</taxon>
        <taxon>Alphaproteobacteria</taxon>
        <taxon>Rhodobacterales</taxon>
        <taxon>Paracoccaceae</taxon>
        <taxon>Acidimangrovimonas</taxon>
    </lineage>
</organism>
<feature type="compositionally biased region" description="Basic and acidic residues" evidence="1">
    <location>
        <begin position="61"/>
        <end position="85"/>
    </location>
</feature>
<name>A0ABV7AKJ2_9RHOB</name>
<accession>A0ABV7AKJ2</accession>
<dbReference type="Proteomes" id="UP001595443">
    <property type="component" value="Unassembled WGS sequence"/>
</dbReference>